<evidence type="ECO:0000256" key="1">
    <source>
        <dbReference type="ARBA" id="ARBA00023002"/>
    </source>
</evidence>
<dbReference type="EMBL" id="JAPDFR010000002">
    <property type="protein sequence ID" value="KAK0390076.1"/>
    <property type="molecule type" value="Genomic_DNA"/>
</dbReference>
<dbReference type="PANTHER" id="PTHR11496">
    <property type="entry name" value="ALCOHOL DEHYDROGENASE"/>
    <property type="match status" value="1"/>
</dbReference>
<keyword evidence="5" id="KW-1185">Reference proteome</keyword>
<dbReference type="AlphaFoldDB" id="A0AA39L9Z6"/>
<keyword evidence="1" id="KW-0560">Oxidoreductase</keyword>
<evidence type="ECO:0000313" key="4">
    <source>
        <dbReference type="EMBL" id="KAK0390076.1"/>
    </source>
</evidence>
<accession>A0AA39L9Z6</accession>
<feature type="domain" description="Alcohol dehydrogenase iron-type/glycerol dehydrogenase GldA" evidence="2">
    <location>
        <begin position="46"/>
        <end position="203"/>
    </location>
</feature>
<dbReference type="SUPFAM" id="SSF56796">
    <property type="entry name" value="Dehydroquinate synthase-like"/>
    <property type="match status" value="1"/>
</dbReference>
<evidence type="ECO:0000259" key="2">
    <source>
        <dbReference type="Pfam" id="PF00465"/>
    </source>
</evidence>
<dbReference type="Gene3D" id="3.40.50.1970">
    <property type="match status" value="1"/>
</dbReference>
<dbReference type="Pfam" id="PF00465">
    <property type="entry name" value="Fe-ADH"/>
    <property type="match status" value="1"/>
</dbReference>
<organism evidence="4 5">
    <name type="scientific">Sarocladium strictum</name>
    <name type="common">Black bundle disease fungus</name>
    <name type="synonym">Acremonium strictum</name>
    <dbReference type="NCBI Taxonomy" id="5046"/>
    <lineage>
        <taxon>Eukaryota</taxon>
        <taxon>Fungi</taxon>
        <taxon>Dikarya</taxon>
        <taxon>Ascomycota</taxon>
        <taxon>Pezizomycotina</taxon>
        <taxon>Sordariomycetes</taxon>
        <taxon>Hypocreomycetidae</taxon>
        <taxon>Hypocreales</taxon>
        <taxon>Sarocladiaceae</taxon>
        <taxon>Sarocladium</taxon>
    </lineage>
</organism>
<gene>
    <name evidence="4" type="ORF">NLU13_3649</name>
</gene>
<sequence>MSAAQAPFAFGTELCRPAYQGSATPRVSSGLRYPEAVLAHCQRDMPSSRIFVICSKSLATKTDALQRLQKILGHRIAGVRVGISSHTPLAEVVETVDESRDLDIDCIVTLGAGSITDAAKIVRLALANSVSTLDGLDTLWGTAESNSRLRRDMAKPAIPLIHIPTSLSGGEYQAIAGGTEAHGHAKRTFFCCGANPDLVIQDPELCLTTPAWVWLSTGIRSVDHCVETLCSLLSNDEGDERARVALPKLVSGLLRCASEPDSLDARHLCQQGVVDAMAAVSSGVPLGASHAIGHQLGPLGVGHGETSCILLPAVCKYNLARNANVERQTAVRDLLLRQEEVQRLVGQRGSSGEVPDLGDVLDAIISALGMPRYLEDVGIERHQFAALARNSLEDIWIRTNAVCITEEAQVVEILNLCSRGEKRA</sequence>
<dbReference type="InterPro" id="IPR056798">
    <property type="entry name" value="ADH_Fe_C"/>
</dbReference>
<feature type="domain" description="Fe-containing alcohol dehydrogenase-like C-terminal" evidence="3">
    <location>
        <begin position="216"/>
        <end position="415"/>
    </location>
</feature>
<evidence type="ECO:0000313" key="5">
    <source>
        <dbReference type="Proteomes" id="UP001175261"/>
    </source>
</evidence>
<evidence type="ECO:0008006" key="6">
    <source>
        <dbReference type="Google" id="ProtNLM"/>
    </source>
</evidence>
<protein>
    <recommendedName>
        <fullName evidence="6">Alcohol dehydrogenase iron-type/glycerol dehydrogenase GldA domain-containing protein</fullName>
    </recommendedName>
</protein>
<dbReference type="Gene3D" id="1.20.1090.10">
    <property type="entry name" value="Dehydroquinate synthase-like - alpha domain"/>
    <property type="match status" value="1"/>
</dbReference>
<comment type="caution">
    <text evidence="4">The sequence shown here is derived from an EMBL/GenBank/DDBJ whole genome shotgun (WGS) entry which is preliminary data.</text>
</comment>
<dbReference type="PANTHER" id="PTHR11496:SF107">
    <property type="entry name" value="ALCOHOL DEHYDROGENASE, PUTATIVE (AFU_ORTHOLOGUE AFUA_1G06800)-RELATED"/>
    <property type="match status" value="1"/>
</dbReference>
<dbReference type="GO" id="GO:0004022">
    <property type="term" value="F:alcohol dehydrogenase (NAD+) activity"/>
    <property type="evidence" value="ECO:0007669"/>
    <property type="project" value="TreeGrafter"/>
</dbReference>
<dbReference type="GO" id="GO:0005739">
    <property type="term" value="C:mitochondrion"/>
    <property type="evidence" value="ECO:0007669"/>
    <property type="project" value="TreeGrafter"/>
</dbReference>
<dbReference type="Pfam" id="PF25137">
    <property type="entry name" value="ADH_Fe_C"/>
    <property type="match status" value="1"/>
</dbReference>
<dbReference type="GO" id="GO:0046872">
    <property type="term" value="F:metal ion binding"/>
    <property type="evidence" value="ECO:0007669"/>
    <property type="project" value="InterPro"/>
</dbReference>
<dbReference type="Proteomes" id="UP001175261">
    <property type="component" value="Unassembled WGS sequence"/>
</dbReference>
<proteinExistence type="predicted"/>
<dbReference type="InterPro" id="IPR039697">
    <property type="entry name" value="Alcohol_dehydrogenase_Fe"/>
</dbReference>
<evidence type="ECO:0000259" key="3">
    <source>
        <dbReference type="Pfam" id="PF25137"/>
    </source>
</evidence>
<reference evidence="4" key="1">
    <citation type="submission" date="2022-10" db="EMBL/GenBank/DDBJ databases">
        <title>Determination and structural analysis of whole genome sequence of Sarocladium strictum F4-1.</title>
        <authorList>
            <person name="Hu L."/>
            <person name="Jiang Y."/>
        </authorList>
    </citation>
    <scope>NUCLEOTIDE SEQUENCE</scope>
    <source>
        <strain evidence="4">F4-1</strain>
    </source>
</reference>
<dbReference type="InterPro" id="IPR001670">
    <property type="entry name" value="ADH_Fe/GldA"/>
</dbReference>
<dbReference type="CDD" id="cd08192">
    <property type="entry name" value="MAR-like"/>
    <property type="match status" value="1"/>
</dbReference>
<name>A0AA39L9Z6_SARSR</name>